<name>A0ABS1UXH0_9PROT</name>
<dbReference type="GO" id="GO:0032259">
    <property type="term" value="P:methylation"/>
    <property type="evidence" value="ECO:0007669"/>
    <property type="project" value="UniProtKB-KW"/>
</dbReference>
<dbReference type="InterPro" id="IPR029063">
    <property type="entry name" value="SAM-dependent_MTases_sf"/>
</dbReference>
<gene>
    <name evidence="2" type="ORF">JMJ55_02465</name>
</gene>
<accession>A0ABS1UXH0</accession>
<sequence>MSQSKLSPGARIDQLLRSFGTGAKRMRWLRRLAVLHSIDQRLARLEEAVQGGRSTYMGNGLILVKTVVEGAQFGFLVEAEDRLISPWFIVSGRYETELTDFFTATLRPGDRCLDIGANFGYFTCLFARFCPEGQVIGVEPDAKLFGILRDNIHINGFGGHAAARHAAACEAEREVTLFRRLGRSANTSIVSMPESFTDHLGEPPNQPFTVAGTTVDRLAEAWGGRVDVMKVDVEGAEPLVLAGAAATIAANPDLQIVMEWSPGQIRAAGVDLGEFLDQVAGMGLLCHGLGPGRPLLSRDTLLGLHYAAGILLARRPR</sequence>
<dbReference type="InterPro" id="IPR052514">
    <property type="entry name" value="SAM-dependent_MTase"/>
</dbReference>
<organism evidence="2 3">
    <name type="scientific">Belnapia mucosa</name>
    <dbReference type="NCBI Taxonomy" id="2804532"/>
    <lineage>
        <taxon>Bacteria</taxon>
        <taxon>Pseudomonadati</taxon>
        <taxon>Pseudomonadota</taxon>
        <taxon>Alphaproteobacteria</taxon>
        <taxon>Acetobacterales</taxon>
        <taxon>Roseomonadaceae</taxon>
        <taxon>Belnapia</taxon>
    </lineage>
</organism>
<dbReference type="RefSeq" id="WP_202823895.1">
    <property type="nucleotide sequence ID" value="NZ_JAEUXJ010000001.1"/>
</dbReference>
<dbReference type="PANTHER" id="PTHR34203:SF15">
    <property type="entry name" value="SLL1173 PROTEIN"/>
    <property type="match status" value="1"/>
</dbReference>
<keyword evidence="3" id="KW-1185">Reference proteome</keyword>
<feature type="domain" description="Methyltransferase FkbM" evidence="1">
    <location>
        <begin position="114"/>
        <end position="263"/>
    </location>
</feature>
<dbReference type="CDD" id="cd02440">
    <property type="entry name" value="AdoMet_MTases"/>
    <property type="match status" value="1"/>
</dbReference>
<reference evidence="2 3" key="1">
    <citation type="submission" date="2021-01" db="EMBL/GenBank/DDBJ databases">
        <title>Belnapia mucosa sp. nov. and Belnapia arida sp. nov., isolated from the Tabernas Desert (Almeria, Spain).</title>
        <authorList>
            <person name="Molina-Menor E."/>
            <person name="Vidal-Verdu A."/>
            <person name="Calonge A."/>
            <person name="Satari L."/>
            <person name="Pereto Magraner J."/>
            <person name="Porcar Miralles M."/>
        </authorList>
    </citation>
    <scope>NUCLEOTIDE SEQUENCE [LARGE SCALE GENOMIC DNA]</scope>
    <source>
        <strain evidence="2 3">T6</strain>
    </source>
</reference>
<dbReference type="SUPFAM" id="SSF53335">
    <property type="entry name" value="S-adenosyl-L-methionine-dependent methyltransferases"/>
    <property type="match status" value="1"/>
</dbReference>
<comment type="caution">
    <text evidence="2">The sequence shown here is derived from an EMBL/GenBank/DDBJ whole genome shotgun (WGS) entry which is preliminary data.</text>
</comment>
<keyword evidence="2" id="KW-0808">Transferase</keyword>
<evidence type="ECO:0000259" key="1">
    <source>
        <dbReference type="Pfam" id="PF05050"/>
    </source>
</evidence>
<dbReference type="EMBL" id="JAEUXJ010000001">
    <property type="protein sequence ID" value="MBL6454169.1"/>
    <property type="molecule type" value="Genomic_DNA"/>
</dbReference>
<dbReference type="GO" id="GO:0008168">
    <property type="term" value="F:methyltransferase activity"/>
    <property type="evidence" value="ECO:0007669"/>
    <property type="project" value="UniProtKB-KW"/>
</dbReference>
<protein>
    <submittedName>
        <fullName evidence="2">FkbM family methyltransferase</fullName>
    </submittedName>
</protein>
<dbReference type="Gene3D" id="3.40.50.150">
    <property type="entry name" value="Vaccinia Virus protein VP39"/>
    <property type="match status" value="1"/>
</dbReference>
<dbReference type="Pfam" id="PF05050">
    <property type="entry name" value="Methyltransf_21"/>
    <property type="match status" value="1"/>
</dbReference>
<proteinExistence type="predicted"/>
<dbReference type="InterPro" id="IPR006342">
    <property type="entry name" value="FkbM_mtfrase"/>
</dbReference>
<evidence type="ECO:0000313" key="3">
    <source>
        <dbReference type="Proteomes" id="UP000606490"/>
    </source>
</evidence>
<dbReference type="Proteomes" id="UP000606490">
    <property type="component" value="Unassembled WGS sequence"/>
</dbReference>
<dbReference type="NCBIfam" id="TIGR01444">
    <property type="entry name" value="fkbM_fam"/>
    <property type="match status" value="1"/>
</dbReference>
<keyword evidence="2" id="KW-0489">Methyltransferase</keyword>
<dbReference type="PANTHER" id="PTHR34203">
    <property type="entry name" value="METHYLTRANSFERASE, FKBM FAMILY PROTEIN"/>
    <property type="match status" value="1"/>
</dbReference>
<evidence type="ECO:0000313" key="2">
    <source>
        <dbReference type="EMBL" id="MBL6454169.1"/>
    </source>
</evidence>